<dbReference type="AlphaFoldDB" id="A0A2P7NQM8"/>
<protein>
    <submittedName>
        <fullName evidence="1">Uncharacterized protein</fullName>
    </submittedName>
</protein>
<proteinExistence type="predicted"/>
<reference evidence="1 2" key="1">
    <citation type="submission" date="2018-03" db="EMBL/GenBank/DDBJ databases">
        <title>Draft genome of Nitrosomonas supralitoralis APG5.</title>
        <authorList>
            <person name="Urakawa H."/>
            <person name="Lopez J.V."/>
        </authorList>
    </citation>
    <scope>NUCLEOTIDE SEQUENCE [LARGE SCALE GENOMIC DNA]</scope>
    <source>
        <strain evidence="1 2">APG5</strain>
    </source>
</reference>
<evidence type="ECO:0000313" key="2">
    <source>
        <dbReference type="Proteomes" id="UP000241912"/>
    </source>
</evidence>
<accession>A0A2P7NQM8</accession>
<dbReference type="OrthoDB" id="8551223at2"/>
<comment type="caution">
    <text evidence="1">The sequence shown here is derived from an EMBL/GenBank/DDBJ whole genome shotgun (WGS) entry which is preliminary data.</text>
</comment>
<keyword evidence="2" id="KW-1185">Reference proteome</keyword>
<dbReference type="RefSeq" id="WP_106708433.1">
    <property type="nucleotide sequence ID" value="NZ_PXXU01000156.1"/>
</dbReference>
<evidence type="ECO:0000313" key="1">
    <source>
        <dbReference type="EMBL" id="PSJ15786.1"/>
    </source>
</evidence>
<dbReference type="EMBL" id="PXXU01000156">
    <property type="protein sequence ID" value="PSJ15786.1"/>
    <property type="molecule type" value="Genomic_DNA"/>
</dbReference>
<dbReference type="Proteomes" id="UP000241912">
    <property type="component" value="Unassembled WGS sequence"/>
</dbReference>
<name>A0A2P7NQM8_9PROT</name>
<gene>
    <name evidence="1" type="ORF">C7H79_17110</name>
</gene>
<organism evidence="1 2">
    <name type="scientific">Nitrosomonas supralitoralis</name>
    <dbReference type="NCBI Taxonomy" id="2116706"/>
    <lineage>
        <taxon>Bacteria</taxon>
        <taxon>Pseudomonadati</taxon>
        <taxon>Pseudomonadota</taxon>
        <taxon>Betaproteobacteria</taxon>
        <taxon>Nitrosomonadales</taxon>
        <taxon>Nitrosomonadaceae</taxon>
        <taxon>Nitrosomonas</taxon>
    </lineage>
</organism>
<sequence>MLKKVQIIEKSSGRVKIQFSFNLADDVFKQEDYITDAWNKAIVNGVVNADQQENYKIEIFENTPTNK</sequence>